<evidence type="ECO:0008006" key="3">
    <source>
        <dbReference type="Google" id="ProtNLM"/>
    </source>
</evidence>
<gene>
    <name evidence="1" type="ORF">G4Y79_09160</name>
</gene>
<name>A0A7S8IFA4_9CHLR</name>
<proteinExistence type="predicted"/>
<dbReference type="Proteomes" id="UP000594468">
    <property type="component" value="Chromosome"/>
</dbReference>
<evidence type="ECO:0000313" key="1">
    <source>
        <dbReference type="EMBL" id="QPC84525.1"/>
    </source>
</evidence>
<reference evidence="1 2" key="1">
    <citation type="submission" date="2020-02" db="EMBL/GenBank/DDBJ databases">
        <authorList>
            <person name="Zheng R.K."/>
            <person name="Sun C.M."/>
        </authorList>
    </citation>
    <scope>NUCLEOTIDE SEQUENCE [LARGE SCALE GENOMIC DNA]</scope>
    <source>
        <strain evidence="2">rifampicinis</strain>
    </source>
</reference>
<keyword evidence="2" id="KW-1185">Reference proteome</keyword>
<sequence>MSENPNPEQETKEKRKRNGRTVEWQFDFAEVGESFKNMLGSLAGDQEVQHDTFVEAIDGAAHAEVEIGFSIGKGFIRALAPTSGNLLDADVYYIGEMEFTVEGDASKYVRLAQQTSKSPLTPIRQGFRAMADSKKLTWQVGLTPNIPLDLSIDGGIGPVEADLSGLTLNDLDVDSGVGTMNVTLPIQTAALHAEIDSGVGQLTVNVPEGAHGELDIKGGVGEVVIYVSRNTALMLTAKSGLGSIDVASGIHRITGGREFIEDSGEWRTEGYELAGNRLRIKYDGGVGSFQIAYHESA</sequence>
<evidence type="ECO:0000313" key="2">
    <source>
        <dbReference type="Proteomes" id="UP000594468"/>
    </source>
</evidence>
<accession>A0A7S8IFA4</accession>
<dbReference type="KEGG" id="pmet:G4Y79_09160"/>
<organism evidence="1 2">
    <name type="scientific">Phototrophicus methaneseepsis</name>
    <dbReference type="NCBI Taxonomy" id="2710758"/>
    <lineage>
        <taxon>Bacteria</taxon>
        <taxon>Bacillati</taxon>
        <taxon>Chloroflexota</taxon>
        <taxon>Candidatus Thermofontia</taxon>
        <taxon>Phototrophicales</taxon>
        <taxon>Phototrophicaceae</taxon>
        <taxon>Phototrophicus</taxon>
    </lineage>
</organism>
<dbReference type="RefSeq" id="WP_195172588.1">
    <property type="nucleotide sequence ID" value="NZ_CP062983.1"/>
</dbReference>
<protein>
    <recommendedName>
        <fullName evidence="3">Adhesin domain-containing protein</fullName>
    </recommendedName>
</protein>
<dbReference type="AlphaFoldDB" id="A0A7S8IFA4"/>
<dbReference type="EMBL" id="CP062983">
    <property type="protein sequence ID" value="QPC84525.1"/>
    <property type="molecule type" value="Genomic_DNA"/>
</dbReference>